<dbReference type="InterPro" id="IPR004951">
    <property type="entry name" value="DUF268_CAE_spp"/>
</dbReference>
<dbReference type="AlphaFoldDB" id="A0A5C6EIT7"/>
<sequence>MNRFTEFFLSFKWTLKAILQAVNRSRPRDWLRFWSDKRRYVAQGSGEEIVHFPIINEWTQQTPIDPVYYYQDAWAFERIFKFGPERHIDVGSHHKLVALLSKVVPTTMVDIRPLALSLDSLEFIEGSILALPFADQSLTSVSSICVVEHIGLGRYGDPIDCEGTRKAAKELIRVLRPGGRLFISVPVGNRDFVYYNAHRVFTEASVLQLFEPLRVIEKRYIYGNEFVNDLRSDTGTGCYEFERLS</sequence>
<keyword evidence="2" id="KW-1185">Reference proteome</keyword>
<name>A0A5C6EIT7_9BACT</name>
<accession>A0A5C6EIT7</accession>
<organism evidence="1 2">
    <name type="scientific">Rubripirellula tenax</name>
    <dbReference type="NCBI Taxonomy" id="2528015"/>
    <lineage>
        <taxon>Bacteria</taxon>
        <taxon>Pseudomonadati</taxon>
        <taxon>Planctomycetota</taxon>
        <taxon>Planctomycetia</taxon>
        <taxon>Pirellulales</taxon>
        <taxon>Pirellulaceae</taxon>
        <taxon>Rubripirellula</taxon>
    </lineage>
</organism>
<dbReference type="EMBL" id="SJPW01000007">
    <property type="protein sequence ID" value="TWU47566.1"/>
    <property type="molecule type" value="Genomic_DNA"/>
</dbReference>
<evidence type="ECO:0000313" key="1">
    <source>
        <dbReference type="EMBL" id="TWU47566.1"/>
    </source>
</evidence>
<evidence type="ECO:0008006" key="3">
    <source>
        <dbReference type="Google" id="ProtNLM"/>
    </source>
</evidence>
<dbReference type="OrthoDB" id="9792586at2"/>
<proteinExistence type="predicted"/>
<dbReference type="RefSeq" id="WP_146461467.1">
    <property type="nucleotide sequence ID" value="NZ_SJPW01000007.1"/>
</dbReference>
<evidence type="ECO:0000313" key="2">
    <source>
        <dbReference type="Proteomes" id="UP000318288"/>
    </source>
</evidence>
<dbReference type="Proteomes" id="UP000318288">
    <property type="component" value="Unassembled WGS sequence"/>
</dbReference>
<dbReference type="InterPro" id="IPR029063">
    <property type="entry name" value="SAM-dependent_MTases_sf"/>
</dbReference>
<dbReference type="Gene3D" id="3.40.50.150">
    <property type="entry name" value="Vaccinia Virus protein VP39"/>
    <property type="match status" value="1"/>
</dbReference>
<gene>
    <name evidence="1" type="ORF">Poly51_53660</name>
</gene>
<protein>
    <recommendedName>
        <fullName evidence="3">DUF268 domain-containing protein</fullName>
    </recommendedName>
</protein>
<comment type="caution">
    <text evidence="1">The sequence shown here is derived from an EMBL/GenBank/DDBJ whole genome shotgun (WGS) entry which is preliminary data.</text>
</comment>
<dbReference type="Pfam" id="PF03269">
    <property type="entry name" value="DUF268"/>
    <property type="match status" value="1"/>
</dbReference>
<dbReference type="SUPFAM" id="SSF53335">
    <property type="entry name" value="S-adenosyl-L-methionine-dependent methyltransferases"/>
    <property type="match status" value="1"/>
</dbReference>
<reference evidence="1 2" key="1">
    <citation type="submission" date="2019-02" db="EMBL/GenBank/DDBJ databases">
        <title>Deep-cultivation of Planctomycetes and their phenomic and genomic characterization uncovers novel biology.</title>
        <authorList>
            <person name="Wiegand S."/>
            <person name="Jogler M."/>
            <person name="Boedeker C."/>
            <person name="Pinto D."/>
            <person name="Vollmers J."/>
            <person name="Rivas-Marin E."/>
            <person name="Kohn T."/>
            <person name="Peeters S.H."/>
            <person name="Heuer A."/>
            <person name="Rast P."/>
            <person name="Oberbeckmann S."/>
            <person name="Bunk B."/>
            <person name="Jeske O."/>
            <person name="Meyerdierks A."/>
            <person name="Storesund J.E."/>
            <person name="Kallscheuer N."/>
            <person name="Luecker S."/>
            <person name="Lage O.M."/>
            <person name="Pohl T."/>
            <person name="Merkel B.J."/>
            <person name="Hornburger P."/>
            <person name="Mueller R.-W."/>
            <person name="Bruemmer F."/>
            <person name="Labrenz M."/>
            <person name="Spormann A.M."/>
            <person name="Op Den Camp H."/>
            <person name="Overmann J."/>
            <person name="Amann R."/>
            <person name="Jetten M.S.M."/>
            <person name="Mascher T."/>
            <person name="Medema M.H."/>
            <person name="Devos D.P."/>
            <person name="Kaster A.-K."/>
            <person name="Ovreas L."/>
            <person name="Rohde M."/>
            <person name="Galperin M.Y."/>
            <person name="Jogler C."/>
        </authorList>
    </citation>
    <scope>NUCLEOTIDE SEQUENCE [LARGE SCALE GENOMIC DNA]</scope>
    <source>
        <strain evidence="1 2">Poly51</strain>
    </source>
</reference>